<feature type="region of interest" description="Disordered" evidence="1">
    <location>
        <begin position="1"/>
        <end position="23"/>
    </location>
</feature>
<dbReference type="PANTHER" id="PTHR23028:SF131">
    <property type="entry name" value="BLR2367 PROTEIN"/>
    <property type="match status" value="1"/>
</dbReference>
<dbReference type="GO" id="GO:0016747">
    <property type="term" value="F:acyltransferase activity, transferring groups other than amino-acyl groups"/>
    <property type="evidence" value="ECO:0007669"/>
    <property type="project" value="InterPro"/>
</dbReference>
<feature type="domain" description="Acyltransferase 3" evidence="3">
    <location>
        <begin position="29"/>
        <end position="359"/>
    </location>
</feature>
<feature type="transmembrane region" description="Helical" evidence="2">
    <location>
        <begin position="195"/>
        <end position="218"/>
    </location>
</feature>
<gene>
    <name evidence="4" type="ORF">PHAMO_210067</name>
</gene>
<evidence type="ECO:0000313" key="5">
    <source>
        <dbReference type="Proteomes" id="UP000004169"/>
    </source>
</evidence>
<feature type="transmembrane region" description="Helical" evidence="2">
    <location>
        <begin position="172"/>
        <end position="189"/>
    </location>
</feature>
<dbReference type="EMBL" id="CAHP01000014">
    <property type="protein sequence ID" value="CCG40556.1"/>
    <property type="molecule type" value="Genomic_DNA"/>
</dbReference>
<dbReference type="GO" id="GO:0016020">
    <property type="term" value="C:membrane"/>
    <property type="evidence" value="ECO:0007669"/>
    <property type="project" value="TreeGrafter"/>
</dbReference>
<keyword evidence="2" id="KW-1133">Transmembrane helix</keyword>
<organism evidence="4 5">
    <name type="scientific">Magnetospirillum molischianum DSM 120</name>
    <dbReference type="NCBI Taxonomy" id="1150626"/>
    <lineage>
        <taxon>Bacteria</taxon>
        <taxon>Pseudomonadati</taxon>
        <taxon>Pseudomonadota</taxon>
        <taxon>Alphaproteobacteria</taxon>
        <taxon>Rhodospirillales</taxon>
        <taxon>Rhodospirillaceae</taxon>
        <taxon>Magnetospirillum</taxon>
    </lineage>
</organism>
<dbReference type="GO" id="GO:0000271">
    <property type="term" value="P:polysaccharide biosynthetic process"/>
    <property type="evidence" value="ECO:0007669"/>
    <property type="project" value="TreeGrafter"/>
</dbReference>
<dbReference type="InterPro" id="IPR002656">
    <property type="entry name" value="Acyl_transf_3_dom"/>
</dbReference>
<dbReference type="eggNOG" id="COG1835">
    <property type="taxonomic scope" value="Bacteria"/>
</dbReference>
<reference evidence="4 5" key="1">
    <citation type="journal article" date="2012" name="J. Bacteriol.">
        <title>Draft Genome Sequence of the Purple Photosynthetic Bacterium Phaeospirillum molischianum DSM120, a Particularly Versatile Bacterium.</title>
        <authorList>
            <person name="Duquesne K."/>
            <person name="Prima V."/>
            <person name="Ji B."/>
            <person name="Rouy Z."/>
            <person name="Medigue C."/>
            <person name="Talla E."/>
            <person name="Sturgis J.N."/>
        </authorList>
    </citation>
    <scope>NUCLEOTIDE SEQUENCE [LARGE SCALE GENOMIC DNA]</scope>
    <source>
        <strain evidence="5">DSM120</strain>
    </source>
</reference>
<feature type="transmembrane region" description="Helical" evidence="2">
    <location>
        <begin position="27"/>
        <end position="46"/>
    </location>
</feature>
<dbReference type="Proteomes" id="UP000004169">
    <property type="component" value="Unassembled WGS sequence"/>
</dbReference>
<name>H8FQB8_MAGML</name>
<dbReference type="InterPro" id="IPR050879">
    <property type="entry name" value="Acyltransferase_3"/>
</dbReference>
<dbReference type="AlphaFoldDB" id="H8FQB8"/>
<dbReference type="STRING" id="1150626.PHAMO_210067"/>
<keyword evidence="5" id="KW-1185">Reference proteome</keyword>
<proteinExistence type="predicted"/>
<sequence length="381" mass="42289">MTRMSDPPRSVPLNRTDRQDGQRPPQLLALTSLRGLAAWWVVFYHFREHLWPLSGPWLMALWGGGYLAVDLFFILSGFVIHLNYASLFRRISAVSLREFASARLARIYPLYLVISVAFLANPLAIILFSSEKVIGERYDSSYYLFSLVLMHNWGFLPGPAWNIPSWSISVEAFAYCAFPAAAFVLVRYIRYPLDAVAVVVGLLAALAAFFYGVGVPSIGDGIARFGLERCVFEFLVGMALCRFYNLSGGIGPMVHWAALAGATVLFVLTAVTAVPDYLTLPAAFAMVVLALTVPGAPLSVILARPFLVYIGTISYSTYLCHYLVKDWVNFLLIKPGQPSLVAFGIYAVITLLASIALYHLVEKPGRKLVRRWARRTLPLPQ</sequence>
<evidence type="ECO:0000313" key="4">
    <source>
        <dbReference type="EMBL" id="CCG40556.1"/>
    </source>
</evidence>
<keyword evidence="2" id="KW-0812">Transmembrane</keyword>
<dbReference type="PANTHER" id="PTHR23028">
    <property type="entry name" value="ACETYLTRANSFERASE"/>
    <property type="match status" value="1"/>
</dbReference>
<feature type="transmembrane region" description="Helical" evidence="2">
    <location>
        <begin position="282"/>
        <end position="303"/>
    </location>
</feature>
<keyword evidence="4" id="KW-0808">Transferase</keyword>
<comment type="caution">
    <text evidence="4">The sequence shown here is derived from an EMBL/GenBank/DDBJ whole genome shotgun (WGS) entry which is preliminary data.</text>
</comment>
<accession>H8FQB8</accession>
<feature type="transmembrane region" description="Helical" evidence="2">
    <location>
        <begin position="253"/>
        <end position="275"/>
    </location>
</feature>
<evidence type="ECO:0000259" key="3">
    <source>
        <dbReference type="Pfam" id="PF01757"/>
    </source>
</evidence>
<feature type="transmembrane region" description="Helical" evidence="2">
    <location>
        <begin position="108"/>
        <end position="129"/>
    </location>
</feature>
<evidence type="ECO:0000256" key="2">
    <source>
        <dbReference type="SAM" id="Phobius"/>
    </source>
</evidence>
<feature type="transmembrane region" description="Helical" evidence="2">
    <location>
        <begin position="230"/>
        <end position="247"/>
    </location>
</feature>
<dbReference type="OrthoDB" id="505919at2"/>
<dbReference type="RefSeq" id="WP_002726923.1">
    <property type="nucleotide sequence ID" value="NZ_CAHP01000014.1"/>
</dbReference>
<evidence type="ECO:0000256" key="1">
    <source>
        <dbReference type="SAM" id="MobiDB-lite"/>
    </source>
</evidence>
<protein>
    <submittedName>
        <fullName evidence="4">Acyltransferase 3</fullName>
    </submittedName>
</protein>
<keyword evidence="2" id="KW-0472">Membrane</keyword>
<feature type="transmembrane region" description="Helical" evidence="2">
    <location>
        <begin position="66"/>
        <end position="87"/>
    </location>
</feature>
<feature type="transmembrane region" description="Helical" evidence="2">
    <location>
        <begin position="340"/>
        <end position="361"/>
    </location>
</feature>
<dbReference type="Pfam" id="PF01757">
    <property type="entry name" value="Acyl_transf_3"/>
    <property type="match status" value="1"/>
</dbReference>
<keyword evidence="4" id="KW-0012">Acyltransferase</keyword>